<dbReference type="RefSeq" id="WP_099580995.1">
    <property type="nucleotide sequence ID" value="NZ_MJBI02000004.1"/>
</dbReference>
<organism evidence="4 5">
    <name type="scientific">Macrococcoides goetzii</name>
    <dbReference type="NCBI Taxonomy" id="1891097"/>
    <lineage>
        <taxon>Bacteria</taxon>
        <taxon>Bacillati</taxon>
        <taxon>Bacillota</taxon>
        <taxon>Bacilli</taxon>
        <taxon>Bacillales</taxon>
        <taxon>Staphylococcaceae</taxon>
        <taxon>Macrococcoides</taxon>
    </lineage>
</organism>
<dbReference type="AlphaFoldDB" id="A0A2G5NLS7"/>
<dbReference type="EMBL" id="MJBI02000004">
    <property type="protein sequence ID" value="RAI80085.1"/>
    <property type="molecule type" value="Genomic_DNA"/>
</dbReference>
<evidence type="ECO:0000313" key="5">
    <source>
        <dbReference type="Proteomes" id="UP000229523"/>
    </source>
</evidence>
<sequence length="185" mass="21372">MSEALLIIDYSNDFVALDGKLTCGEPAIALEDAMVKKWNDYKDNNKPIFVLMDLHFENDTYHPETKLFPPHNIKDTDGRHLYGKLHELYLRDKDDNNVFWIDKMRYSAFSGTPLLQLLRERNIKKIELTGVCTDICVLHTAVEGYNLGFEMSVDERAVASFNDEGHRYALQHFKNVLGMTVEEIN</sequence>
<name>A0A2G5NLS7_9STAP</name>
<dbReference type="Proteomes" id="UP000229523">
    <property type="component" value="Unassembled WGS sequence"/>
</dbReference>
<dbReference type="InterPro" id="IPR050272">
    <property type="entry name" value="Isochorismatase-like_hydrls"/>
</dbReference>
<dbReference type="InterPro" id="IPR036380">
    <property type="entry name" value="Isochorismatase-like_sf"/>
</dbReference>
<comment type="similarity">
    <text evidence="1">Belongs to the isochorismatase family.</text>
</comment>
<keyword evidence="2 4" id="KW-0378">Hydrolase</keyword>
<comment type="caution">
    <text evidence="4">The sequence shown here is derived from an EMBL/GenBank/DDBJ whole genome shotgun (WGS) entry which is preliminary data.</text>
</comment>
<dbReference type="CDD" id="cd00431">
    <property type="entry name" value="cysteine_hydrolases"/>
    <property type="match status" value="1"/>
</dbReference>
<feature type="domain" description="Isochorismatase-like" evidence="3">
    <location>
        <begin position="4"/>
        <end position="178"/>
    </location>
</feature>
<dbReference type="InterPro" id="IPR000868">
    <property type="entry name" value="Isochorismatase-like_dom"/>
</dbReference>
<dbReference type="Pfam" id="PF00857">
    <property type="entry name" value="Isochorismatase"/>
    <property type="match status" value="1"/>
</dbReference>
<accession>A0A2G5NLS7</accession>
<evidence type="ECO:0000256" key="2">
    <source>
        <dbReference type="ARBA" id="ARBA00022801"/>
    </source>
</evidence>
<dbReference type="PANTHER" id="PTHR43540">
    <property type="entry name" value="PEROXYUREIDOACRYLATE/UREIDOACRYLATE AMIDOHYDROLASE-RELATED"/>
    <property type="match status" value="1"/>
</dbReference>
<evidence type="ECO:0000313" key="4">
    <source>
        <dbReference type="EMBL" id="RAI80085.1"/>
    </source>
</evidence>
<dbReference type="SUPFAM" id="SSF52499">
    <property type="entry name" value="Isochorismatase-like hydrolases"/>
    <property type="match status" value="1"/>
</dbReference>
<dbReference type="PANTHER" id="PTHR43540:SF10">
    <property type="entry name" value="ISOCHORISMATASE"/>
    <property type="match status" value="1"/>
</dbReference>
<dbReference type="GO" id="GO:0016787">
    <property type="term" value="F:hydrolase activity"/>
    <property type="evidence" value="ECO:0007669"/>
    <property type="project" value="UniProtKB-KW"/>
</dbReference>
<gene>
    <name evidence="4" type="ORF">BFS35_009890</name>
</gene>
<protein>
    <submittedName>
        <fullName evidence="4">Cysteine hydrolase</fullName>
    </submittedName>
</protein>
<proteinExistence type="inferred from homology"/>
<evidence type="ECO:0000256" key="1">
    <source>
        <dbReference type="ARBA" id="ARBA00006336"/>
    </source>
</evidence>
<dbReference type="Gene3D" id="3.40.50.850">
    <property type="entry name" value="Isochorismatase-like"/>
    <property type="match status" value="1"/>
</dbReference>
<keyword evidence="5" id="KW-1185">Reference proteome</keyword>
<reference evidence="4 5" key="1">
    <citation type="journal article" date="2018" name="Front. Microbiol.">
        <title>Description and Comparative Genomics of Macrococcus caseolyticus subsp. hominis subsp. nov., Macrococcus goetzii sp. nov., Macrococcus epidermidis sp. nov., and Macrococcus bohemicus sp. nov., Novel Macrococci From Human Clinical Material With Virulence Potential and Suspected Uptake of Foreign DNA by Natural Transformation.</title>
        <authorList>
            <person name="Maslanova I."/>
            <person name="Wertheimer Z."/>
            <person name="Sedlacek I."/>
            <person name="Svec P."/>
            <person name="Indrakova A."/>
            <person name="Kovarovic V."/>
            <person name="Schumann P."/>
            <person name="Sproer C."/>
            <person name="Kralova S."/>
            <person name="Sedo O."/>
            <person name="Kristofova L."/>
            <person name="Vrbovska V."/>
            <person name="Fuzik T."/>
            <person name="Petras P."/>
            <person name="Zdrahal Z."/>
            <person name="Ruzickova V."/>
            <person name="Doskar J."/>
            <person name="Pantucek R."/>
        </authorList>
    </citation>
    <scope>NUCLEOTIDE SEQUENCE [LARGE SCALE GENOMIC DNA]</scope>
    <source>
        <strain evidence="4 5">CCM 4927</strain>
    </source>
</reference>
<evidence type="ECO:0000259" key="3">
    <source>
        <dbReference type="Pfam" id="PF00857"/>
    </source>
</evidence>